<organism evidence="2 3">
    <name type="scientific">Nelumbo nucifera</name>
    <name type="common">Sacred lotus</name>
    <dbReference type="NCBI Taxonomy" id="4432"/>
    <lineage>
        <taxon>Eukaryota</taxon>
        <taxon>Viridiplantae</taxon>
        <taxon>Streptophyta</taxon>
        <taxon>Embryophyta</taxon>
        <taxon>Tracheophyta</taxon>
        <taxon>Spermatophyta</taxon>
        <taxon>Magnoliopsida</taxon>
        <taxon>Proteales</taxon>
        <taxon>Nelumbonaceae</taxon>
        <taxon>Nelumbo</taxon>
    </lineage>
</organism>
<reference evidence="2 3" key="1">
    <citation type="journal article" date="2020" name="Mol. Biol. Evol.">
        <title>Distinct Expression and Methylation Patterns for Genes with Different Fates following a Single Whole-Genome Duplication in Flowering Plants.</title>
        <authorList>
            <person name="Shi T."/>
            <person name="Rahmani R.S."/>
            <person name="Gugger P.F."/>
            <person name="Wang M."/>
            <person name="Li H."/>
            <person name="Zhang Y."/>
            <person name="Li Z."/>
            <person name="Wang Q."/>
            <person name="Van de Peer Y."/>
            <person name="Marchal K."/>
            <person name="Chen J."/>
        </authorList>
    </citation>
    <scope>NUCLEOTIDE SEQUENCE [LARGE SCALE GENOMIC DNA]</scope>
    <source>
        <tissue evidence="2">Leaf</tissue>
    </source>
</reference>
<dbReference type="EMBL" id="DUZY01000001">
    <property type="protein sequence ID" value="DAD19303.1"/>
    <property type="molecule type" value="Genomic_DNA"/>
</dbReference>
<keyword evidence="3" id="KW-1185">Reference proteome</keyword>
<evidence type="ECO:0000313" key="2">
    <source>
        <dbReference type="EMBL" id="DAD19303.1"/>
    </source>
</evidence>
<evidence type="ECO:0000313" key="3">
    <source>
        <dbReference type="Proteomes" id="UP000607653"/>
    </source>
</evidence>
<proteinExistence type="predicted"/>
<dbReference type="Proteomes" id="UP000607653">
    <property type="component" value="Unassembled WGS sequence"/>
</dbReference>
<accession>A0A822XHY9</accession>
<gene>
    <name evidence="2" type="ORF">HUJ06_020766</name>
</gene>
<dbReference type="AlphaFoldDB" id="A0A822XHY9"/>
<feature type="compositionally biased region" description="Basic and acidic residues" evidence="1">
    <location>
        <begin position="75"/>
        <end position="86"/>
    </location>
</feature>
<name>A0A822XHY9_NELNU</name>
<feature type="region of interest" description="Disordered" evidence="1">
    <location>
        <begin position="42"/>
        <end position="86"/>
    </location>
</feature>
<comment type="caution">
    <text evidence="2">The sequence shown here is derived from an EMBL/GenBank/DDBJ whole genome shotgun (WGS) entry which is preliminary data.</text>
</comment>
<sequence>MSEPTDEVSIGEGEAMVTYPNNNFQAINNSIMLVGSYSSNDPGVHMDMSEQIEPQGQQGHRKERKYGRKGKKKERGTLIKSSEKVA</sequence>
<feature type="compositionally biased region" description="Basic residues" evidence="1">
    <location>
        <begin position="59"/>
        <end position="74"/>
    </location>
</feature>
<evidence type="ECO:0000256" key="1">
    <source>
        <dbReference type="SAM" id="MobiDB-lite"/>
    </source>
</evidence>
<protein>
    <submittedName>
        <fullName evidence="2">Uncharacterized protein</fullName>
    </submittedName>
</protein>